<dbReference type="PANTHER" id="PTHR18964:SF174">
    <property type="entry name" value="D-ALLOSE KINASE-RELATED"/>
    <property type="match status" value="1"/>
</dbReference>
<evidence type="ECO:0000313" key="3">
    <source>
        <dbReference type="Proteomes" id="UP001223712"/>
    </source>
</evidence>
<dbReference type="InterPro" id="IPR049874">
    <property type="entry name" value="ROK_cs"/>
</dbReference>
<gene>
    <name evidence="2" type="ORF">QWY96_05235</name>
</gene>
<dbReference type="Gene3D" id="3.30.420.40">
    <property type="match status" value="2"/>
</dbReference>
<keyword evidence="3" id="KW-1185">Reference proteome</keyword>
<dbReference type="RefSeq" id="WP_261838659.1">
    <property type="nucleotide sequence ID" value="NZ_AP025458.1"/>
</dbReference>
<dbReference type="PANTHER" id="PTHR18964">
    <property type="entry name" value="ROK (REPRESSOR, ORF, KINASE) FAMILY"/>
    <property type="match status" value="1"/>
</dbReference>
<evidence type="ECO:0000256" key="1">
    <source>
        <dbReference type="ARBA" id="ARBA00023277"/>
    </source>
</evidence>
<dbReference type="EMBL" id="JAUFQY010000001">
    <property type="protein sequence ID" value="MDN3700434.1"/>
    <property type="molecule type" value="Genomic_DNA"/>
</dbReference>
<name>A0ABT8CG54_9VIBR</name>
<dbReference type="InterPro" id="IPR000600">
    <property type="entry name" value="ROK"/>
</dbReference>
<reference evidence="3" key="1">
    <citation type="journal article" date="2019" name="Int. J. Syst. Evol. Microbiol.">
        <title>The Global Catalogue of Microorganisms (GCM) 10K type strain sequencing project: providing services to taxonomists for standard genome sequencing and annotation.</title>
        <authorList>
            <consortium name="The Broad Institute Genomics Platform"/>
            <consortium name="The Broad Institute Genome Sequencing Center for Infectious Disease"/>
            <person name="Wu L."/>
            <person name="Ma J."/>
        </authorList>
    </citation>
    <scope>NUCLEOTIDE SEQUENCE [LARGE SCALE GENOMIC DNA]</scope>
    <source>
        <strain evidence="3">CECT 7226</strain>
    </source>
</reference>
<protein>
    <submittedName>
        <fullName evidence="2">ROK family protein</fullName>
    </submittedName>
</protein>
<accession>A0ABT8CG54</accession>
<sequence length="301" mass="32236">MLLGLDIGGTKIEGVIVSRNSNEILHRIRKPTLKNTYHDFFQSVASVVDELMSLEDVESIGIGCPGSINKVTGLVQRANILCLNGKDFLSDLKLSYPTVPIALTNDANCLAISEFETGAAQFAKNSCLAVILGTGCGGGIIINGCIVDGQHGLGGEIGHNPLPHFSEFKDGANTKCYCGASNCNELFVSGSGFERTWALKHHPLSAVKIFQKAELGDKTCIEHIDLYCDQLARLLASIVNIIDPEVIVLGGGMSNQDLVYRLVQKKMTQYTFSKSVTTPVVKAKHGDSSGVLGAVFLPLLK</sequence>
<dbReference type="SUPFAM" id="SSF53067">
    <property type="entry name" value="Actin-like ATPase domain"/>
    <property type="match status" value="1"/>
</dbReference>
<dbReference type="Proteomes" id="UP001223712">
    <property type="component" value="Unassembled WGS sequence"/>
</dbReference>
<dbReference type="Pfam" id="PF00480">
    <property type="entry name" value="ROK"/>
    <property type="match status" value="1"/>
</dbReference>
<dbReference type="InterPro" id="IPR043129">
    <property type="entry name" value="ATPase_NBD"/>
</dbReference>
<comment type="caution">
    <text evidence="2">The sequence shown here is derived from an EMBL/GenBank/DDBJ whole genome shotgun (WGS) entry which is preliminary data.</text>
</comment>
<dbReference type="PROSITE" id="PS01125">
    <property type="entry name" value="ROK"/>
    <property type="match status" value="1"/>
</dbReference>
<keyword evidence="1" id="KW-0119">Carbohydrate metabolism</keyword>
<evidence type="ECO:0000313" key="2">
    <source>
        <dbReference type="EMBL" id="MDN3700434.1"/>
    </source>
</evidence>
<organism evidence="2 3">
    <name type="scientific">Vibrio artabrorum</name>
    <dbReference type="NCBI Taxonomy" id="446374"/>
    <lineage>
        <taxon>Bacteria</taxon>
        <taxon>Pseudomonadati</taxon>
        <taxon>Pseudomonadota</taxon>
        <taxon>Gammaproteobacteria</taxon>
        <taxon>Vibrionales</taxon>
        <taxon>Vibrionaceae</taxon>
        <taxon>Vibrio</taxon>
    </lineage>
</organism>
<proteinExistence type="predicted"/>